<keyword evidence="10" id="KW-1185">Reference proteome</keyword>
<dbReference type="InterPro" id="IPR048319">
    <property type="entry name" value="Vps52_CC"/>
</dbReference>
<reference evidence="9" key="1">
    <citation type="submission" date="2025-08" db="UniProtKB">
        <authorList>
            <consortium name="Ensembl"/>
        </authorList>
    </citation>
    <scope>IDENTIFICATION</scope>
</reference>
<evidence type="ECO:0000256" key="2">
    <source>
        <dbReference type="ARBA" id="ARBA00008180"/>
    </source>
</evidence>
<evidence type="ECO:0000256" key="5">
    <source>
        <dbReference type="ARBA" id="ARBA00022927"/>
    </source>
</evidence>
<sequence>MGQTFCIHCLGSSAMRTGEGFFSAWSELELEVYFCNPCVSVLAHIQANLEDDLVKEALKTGVDLRQYSKQVESELQRIEQASIKDYNQCNCSCPGSIYYFTCMRMEGMLSGFQSDLWSISSEIQTLQQQSVSMSVRLKNRQAVRSHLSQLVDELVVPGAMISTILDSPVTEQEFLEQLHELNNKINFAKELSFRETLACSDIQDIVDRLKLKAVSKIREFILQKIYSFRKPMTNYQIPQNTLLKYRFFYQFLLANERTVAKEIRDEYVDTMSKIYYSYFKSYSSRLLKVQYEEVADKDDLMGVEDTAKKDILHKSGFFSKPSLKSRNTIFTLGQRGTILSPAELEGPILVPHTAQRGDCRYPYETLFRSQHFGLLDNGCREFLFLCDFFMVTGNSALDLFNCIMGKTLAMFLKSMSTYVSDCYDSIAIFLCIHIILRFRAITAKRNIPVLDKYWDAVLELLWPRFELILEMNIHSIRSTDPQRLGVLDTRPHYITRRYAEFSSAIVSINQTFPNEKTHTLLGQLQVEVENFVLKMAAEFPSRRDQLIFLINNYDMLLGVLMGHADDDLCCVPVFWQEFIEEILSAPFGGMIAFVKEAEALMEKGQLDRLKNDEARITQLVRGFSSSWKQSVEAMSQEVMRSFTNFKNGTSIIQGALTQLIQYYHGFHKVLSQPTFRALTVRSELINLHHLMVEVKKHKPNF</sequence>
<dbReference type="Pfam" id="PF20655">
    <property type="entry name" value="Vps52_C"/>
    <property type="match status" value="1"/>
</dbReference>
<dbReference type="Proteomes" id="UP000694523">
    <property type="component" value="Unplaced"/>
</dbReference>
<reference evidence="9" key="2">
    <citation type="submission" date="2025-09" db="UniProtKB">
        <authorList>
            <consortium name="Ensembl"/>
        </authorList>
    </citation>
    <scope>IDENTIFICATION</scope>
</reference>
<dbReference type="GO" id="GO:0007041">
    <property type="term" value="P:lysosomal transport"/>
    <property type="evidence" value="ECO:0007669"/>
    <property type="project" value="TreeGrafter"/>
</dbReference>
<evidence type="ECO:0000256" key="1">
    <source>
        <dbReference type="ARBA" id="ARBA00004601"/>
    </source>
</evidence>
<evidence type="ECO:0000256" key="4">
    <source>
        <dbReference type="ARBA" id="ARBA00022448"/>
    </source>
</evidence>
<evidence type="ECO:0000313" key="10">
    <source>
        <dbReference type="Proteomes" id="UP000694523"/>
    </source>
</evidence>
<evidence type="ECO:0000256" key="6">
    <source>
        <dbReference type="ARBA" id="ARBA00023034"/>
    </source>
</evidence>
<accession>A0A8C6SKR0</accession>
<dbReference type="GO" id="GO:0019905">
    <property type="term" value="F:syntaxin binding"/>
    <property type="evidence" value="ECO:0007669"/>
    <property type="project" value="TreeGrafter"/>
</dbReference>
<dbReference type="Pfam" id="PF04129">
    <property type="entry name" value="Vps52_CC"/>
    <property type="match status" value="1"/>
</dbReference>
<feature type="domain" description="Vps52 C-terminal" evidence="8">
    <location>
        <begin position="269"/>
        <end position="567"/>
    </location>
</feature>
<dbReference type="GO" id="GO:0015031">
    <property type="term" value="P:protein transport"/>
    <property type="evidence" value="ECO:0007669"/>
    <property type="project" value="UniProtKB-KW"/>
</dbReference>
<dbReference type="GO" id="GO:0000938">
    <property type="term" value="C:GARP complex"/>
    <property type="evidence" value="ECO:0007669"/>
    <property type="project" value="TreeGrafter"/>
</dbReference>
<keyword evidence="6" id="KW-0333">Golgi apparatus</keyword>
<proteinExistence type="inferred from homology"/>
<comment type="similarity">
    <text evidence="2">Belongs to the VPS52 family.</text>
</comment>
<dbReference type="InterPro" id="IPR048361">
    <property type="entry name" value="Vps52_C"/>
</dbReference>
<keyword evidence="5" id="KW-0653">Protein transport</keyword>
<dbReference type="GO" id="GO:0042147">
    <property type="term" value="P:retrograde transport, endosome to Golgi"/>
    <property type="evidence" value="ECO:0007669"/>
    <property type="project" value="TreeGrafter"/>
</dbReference>
<name>A0A8C6SKR0_9GOBI</name>
<dbReference type="AlphaFoldDB" id="A0A8C6SKR0"/>
<evidence type="ECO:0000313" key="9">
    <source>
        <dbReference type="Ensembl" id="ENSNMLP00000008292.1"/>
    </source>
</evidence>
<protein>
    <recommendedName>
        <fullName evidence="3">Vacuolar protein sorting-associated protein 52 homolog</fullName>
    </recommendedName>
</protein>
<evidence type="ECO:0000259" key="8">
    <source>
        <dbReference type="Pfam" id="PF20655"/>
    </source>
</evidence>
<dbReference type="GO" id="GO:0006896">
    <property type="term" value="P:Golgi to vacuole transport"/>
    <property type="evidence" value="ECO:0007669"/>
    <property type="project" value="TreeGrafter"/>
</dbReference>
<dbReference type="PANTHER" id="PTHR14190">
    <property type="entry name" value="SUPPRESSOR OF ACTIN MUTATIONS 2/VACUOLAR PROTEIN SORTING 52"/>
    <property type="match status" value="1"/>
</dbReference>
<evidence type="ECO:0000259" key="7">
    <source>
        <dbReference type="Pfam" id="PF04129"/>
    </source>
</evidence>
<dbReference type="Ensembl" id="ENSNMLT00000009431.1">
    <property type="protein sequence ID" value="ENSNMLP00000008292.1"/>
    <property type="gene ID" value="ENSNMLG00000005459.1"/>
</dbReference>
<comment type="subcellular location">
    <subcellularLocation>
        <location evidence="1">Golgi apparatus</location>
        <location evidence="1">trans-Golgi network</location>
    </subcellularLocation>
</comment>
<dbReference type="GO" id="GO:0005829">
    <property type="term" value="C:cytosol"/>
    <property type="evidence" value="ECO:0007669"/>
    <property type="project" value="GOC"/>
</dbReference>
<evidence type="ECO:0000256" key="3">
    <source>
        <dbReference type="ARBA" id="ARBA00017083"/>
    </source>
</evidence>
<feature type="domain" description="Vps52 coiled-coil" evidence="7">
    <location>
        <begin position="104"/>
        <end position="252"/>
    </location>
</feature>
<organism evidence="9 10">
    <name type="scientific">Neogobius melanostomus</name>
    <name type="common">round goby</name>
    <dbReference type="NCBI Taxonomy" id="47308"/>
    <lineage>
        <taxon>Eukaryota</taxon>
        <taxon>Metazoa</taxon>
        <taxon>Chordata</taxon>
        <taxon>Craniata</taxon>
        <taxon>Vertebrata</taxon>
        <taxon>Euteleostomi</taxon>
        <taxon>Actinopterygii</taxon>
        <taxon>Neopterygii</taxon>
        <taxon>Teleostei</taxon>
        <taxon>Neoteleostei</taxon>
        <taxon>Acanthomorphata</taxon>
        <taxon>Gobiaria</taxon>
        <taxon>Gobiiformes</taxon>
        <taxon>Gobioidei</taxon>
        <taxon>Gobiidae</taxon>
        <taxon>Benthophilinae</taxon>
        <taxon>Neogobiini</taxon>
        <taxon>Neogobius</taxon>
    </lineage>
</organism>
<dbReference type="PANTHER" id="PTHR14190:SF7">
    <property type="entry name" value="VACUOLAR PROTEIN SORTING-ASSOCIATED PROTEIN 52 HOMOLOG"/>
    <property type="match status" value="1"/>
</dbReference>
<dbReference type="InterPro" id="IPR007258">
    <property type="entry name" value="Vps52"/>
</dbReference>
<keyword evidence="4" id="KW-0813">Transport</keyword>
<dbReference type="GO" id="GO:0032456">
    <property type="term" value="P:endocytic recycling"/>
    <property type="evidence" value="ECO:0007669"/>
    <property type="project" value="TreeGrafter"/>
</dbReference>